<dbReference type="PROSITE" id="PS00463">
    <property type="entry name" value="ZN2_CY6_FUNGAL_1"/>
    <property type="match status" value="1"/>
</dbReference>
<dbReference type="RefSeq" id="XP_018272243.1">
    <property type="nucleotide sequence ID" value="XM_018416238.1"/>
</dbReference>
<dbReference type="STRING" id="578459.A0A194S6M1"/>
<dbReference type="CDD" id="cd00067">
    <property type="entry name" value="GAL4"/>
    <property type="match status" value="1"/>
</dbReference>
<dbReference type="AlphaFoldDB" id="A0A194S6M1"/>
<keyword evidence="3" id="KW-0805">Transcription regulation</keyword>
<dbReference type="OMA" id="MSIAEWG"/>
<dbReference type="InterPro" id="IPR001138">
    <property type="entry name" value="Zn2Cys6_DnaBD"/>
</dbReference>
<evidence type="ECO:0000256" key="4">
    <source>
        <dbReference type="ARBA" id="ARBA00023163"/>
    </source>
</evidence>
<dbReference type="GO" id="GO:0005634">
    <property type="term" value="C:nucleus"/>
    <property type="evidence" value="ECO:0007669"/>
    <property type="project" value="UniProtKB-SubCell"/>
</dbReference>
<gene>
    <name evidence="8" type="ORF">RHOBADRAFT_52235</name>
</gene>
<dbReference type="Gene3D" id="4.10.240.10">
    <property type="entry name" value="Zn(2)-C6 fungal-type DNA-binding domain"/>
    <property type="match status" value="1"/>
</dbReference>
<feature type="region of interest" description="Disordered" evidence="6">
    <location>
        <begin position="1"/>
        <end position="72"/>
    </location>
</feature>
<dbReference type="GeneID" id="28976686"/>
<dbReference type="GO" id="GO:0003677">
    <property type="term" value="F:DNA binding"/>
    <property type="evidence" value="ECO:0007669"/>
    <property type="project" value="InterPro"/>
</dbReference>
<evidence type="ECO:0000256" key="3">
    <source>
        <dbReference type="ARBA" id="ARBA00023015"/>
    </source>
</evidence>
<dbReference type="GO" id="GO:0000981">
    <property type="term" value="F:DNA-binding transcription factor activity, RNA polymerase II-specific"/>
    <property type="evidence" value="ECO:0007669"/>
    <property type="project" value="InterPro"/>
</dbReference>
<protein>
    <recommendedName>
        <fullName evidence="7">Zn(2)-C6 fungal-type domain-containing protein</fullName>
    </recommendedName>
</protein>
<feature type="compositionally biased region" description="Polar residues" evidence="6">
    <location>
        <begin position="54"/>
        <end position="70"/>
    </location>
</feature>
<reference evidence="8 9" key="1">
    <citation type="journal article" date="2015" name="Front. Microbiol.">
        <title>Genome sequence of the plant growth promoting endophytic yeast Rhodotorula graminis WP1.</title>
        <authorList>
            <person name="Firrincieli A."/>
            <person name="Otillar R."/>
            <person name="Salamov A."/>
            <person name="Schmutz J."/>
            <person name="Khan Z."/>
            <person name="Redman R.S."/>
            <person name="Fleck N.D."/>
            <person name="Lindquist E."/>
            <person name="Grigoriev I.V."/>
            <person name="Doty S.L."/>
        </authorList>
    </citation>
    <scope>NUCLEOTIDE SEQUENCE [LARGE SCALE GENOMIC DNA]</scope>
    <source>
        <strain evidence="8 9">WP1</strain>
    </source>
</reference>
<organism evidence="8 9">
    <name type="scientific">Rhodotorula graminis (strain WP1)</name>
    <dbReference type="NCBI Taxonomy" id="578459"/>
    <lineage>
        <taxon>Eukaryota</taxon>
        <taxon>Fungi</taxon>
        <taxon>Dikarya</taxon>
        <taxon>Basidiomycota</taxon>
        <taxon>Pucciniomycotina</taxon>
        <taxon>Microbotryomycetes</taxon>
        <taxon>Sporidiobolales</taxon>
        <taxon>Sporidiobolaceae</taxon>
        <taxon>Rhodotorula</taxon>
    </lineage>
</organism>
<keyword evidence="4" id="KW-0804">Transcription</keyword>
<dbReference type="Proteomes" id="UP000053890">
    <property type="component" value="Unassembled WGS sequence"/>
</dbReference>
<dbReference type="PANTHER" id="PTHR47338">
    <property type="entry name" value="ZN(II)2CYS6 TRANSCRIPTION FACTOR (EUROFUNG)-RELATED"/>
    <property type="match status" value="1"/>
</dbReference>
<comment type="subcellular location">
    <subcellularLocation>
        <location evidence="1">Nucleus</location>
    </subcellularLocation>
</comment>
<evidence type="ECO:0000259" key="7">
    <source>
        <dbReference type="PROSITE" id="PS50048"/>
    </source>
</evidence>
<dbReference type="CDD" id="cd12148">
    <property type="entry name" value="fungal_TF_MHR"/>
    <property type="match status" value="1"/>
</dbReference>
<keyword evidence="9" id="KW-1185">Reference proteome</keyword>
<dbReference type="InterPro" id="IPR036864">
    <property type="entry name" value="Zn2-C6_fun-type_DNA-bd_sf"/>
</dbReference>
<dbReference type="EMBL" id="KQ474076">
    <property type="protein sequence ID" value="KPV76194.1"/>
    <property type="molecule type" value="Genomic_DNA"/>
</dbReference>
<evidence type="ECO:0000256" key="1">
    <source>
        <dbReference type="ARBA" id="ARBA00004123"/>
    </source>
</evidence>
<evidence type="ECO:0000256" key="6">
    <source>
        <dbReference type="SAM" id="MobiDB-lite"/>
    </source>
</evidence>
<keyword evidence="5" id="KW-0539">Nucleus</keyword>
<keyword evidence="2" id="KW-0479">Metal-binding</keyword>
<evidence type="ECO:0000256" key="2">
    <source>
        <dbReference type="ARBA" id="ARBA00022723"/>
    </source>
</evidence>
<feature type="domain" description="Zn(2)-C6 fungal-type" evidence="7">
    <location>
        <begin position="70"/>
        <end position="104"/>
    </location>
</feature>
<dbReference type="SUPFAM" id="SSF57701">
    <property type="entry name" value="Zn2/Cys6 DNA-binding domain"/>
    <property type="match status" value="1"/>
</dbReference>
<feature type="region of interest" description="Disordered" evidence="6">
    <location>
        <begin position="669"/>
        <end position="720"/>
    </location>
</feature>
<evidence type="ECO:0000313" key="9">
    <source>
        <dbReference type="Proteomes" id="UP000053890"/>
    </source>
</evidence>
<dbReference type="OrthoDB" id="2399539at2759"/>
<feature type="region of interest" description="Disordered" evidence="6">
    <location>
        <begin position="123"/>
        <end position="201"/>
    </location>
</feature>
<evidence type="ECO:0000256" key="5">
    <source>
        <dbReference type="ARBA" id="ARBA00023242"/>
    </source>
</evidence>
<name>A0A194S6M1_RHOGW</name>
<dbReference type="PANTHER" id="PTHR47338:SF5">
    <property type="entry name" value="ZN(II)2CYS6 TRANSCRIPTION FACTOR (EUROFUNG)"/>
    <property type="match status" value="1"/>
</dbReference>
<dbReference type="GO" id="GO:0006351">
    <property type="term" value="P:DNA-templated transcription"/>
    <property type="evidence" value="ECO:0007669"/>
    <property type="project" value="InterPro"/>
</dbReference>
<dbReference type="Pfam" id="PF04082">
    <property type="entry name" value="Fungal_trans"/>
    <property type="match status" value="1"/>
</dbReference>
<dbReference type="GO" id="GO:0008270">
    <property type="term" value="F:zinc ion binding"/>
    <property type="evidence" value="ECO:0007669"/>
    <property type="project" value="InterPro"/>
</dbReference>
<evidence type="ECO:0000313" key="8">
    <source>
        <dbReference type="EMBL" id="KPV76194.1"/>
    </source>
</evidence>
<dbReference type="PROSITE" id="PS50048">
    <property type="entry name" value="ZN2_CY6_FUNGAL_2"/>
    <property type="match status" value="1"/>
</dbReference>
<feature type="compositionally biased region" description="Gly residues" evidence="6">
    <location>
        <begin position="163"/>
        <end position="185"/>
    </location>
</feature>
<feature type="compositionally biased region" description="Low complexity" evidence="6">
    <location>
        <begin position="697"/>
        <end position="720"/>
    </location>
</feature>
<feature type="compositionally biased region" description="Polar residues" evidence="6">
    <location>
        <begin position="134"/>
        <end position="150"/>
    </location>
</feature>
<sequence>MSGFAPARPAPGPGRPVELPPFGEAPSRPASVNRAEPLPPHQPHQHQPAPPVYASTSTAPGPTPKRTTPACQRCRRGKVKCVTVDGALPCQVCVSRGHADSCVRGEKGKAADDRTPYVRKRPAAAADLDDLADSSFSGPQHSSRRTSYQGQGAVESVGARGSSLGGASGSGAAGGGAGGAGGGAFAGSPTPPSPTWSPQAVPLPLRAPVSVGAAVAAVKGEEGASEGGLPPLPVLVAGCESFFEGFFQLGFLHRPSFIHQLSTRPDTVSPFLLLAILSISARFVPVLVAQHGSPTRASEHYAARAHDLVLGELVSPSLAAVHALYLLAVHDFCHGTAFRAKVLQSVARDMADALDLHKDLPGASVIDNEIRRRTWHFLSLDANLVSASPPPPGSSFDPRTVPVPLPSHEQDFSFGVPSRFVQYLPGTTSAIAQVNQTGPGEASLLGALLAVGGIFGRTARALCDEGPWSAPWHEGSPFRTTQRALDAWLASLDGTRQKWSTPNLLAYRNLHLDLGFWHCYADFHAVHILGRRAHLAQMVRALAPSNEDDPAASAVDGEAPPEGRAYWAGMAAELVAHAFDVVELQEEVSRGRPATTGMTPHLSFCVYLAATILNYLRIYPWLCPSRVSCAPSRIVTALDLLQHASITWPVVKRWHRSLLAHATSLALVSSPKPRHESTSGPARSPAHLDVEPSRSLPHAGAGASASAAHAAAQDDAGPAGKMDAASALAAMSGAAGPPPVLVAGPVAELDTSSTAAASAAAARSSDAMSGLLRAAAAGAAAAATQDELDELGDDAPVAQQHGEGSVAVGGLYTPHSERGPSGSDEVDELLRVDFGDLDELRAFLGRHDVSEGRRTVAVAAGWTS</sequence>
<proteinExistence type="predicted"/>
<accession>A0A194S6M1</accession>
<dbReference type="InterPro" id="IPR050815">
    <property type="entry name" value="TF_fung"/>
</dbReference>
<dbReference type="InterPro" id="IPR007219">
    <property type="entry name" value="XnlR_reg_dom"/>
</dbReference>